<sequence>MPIEINNSEDLMVTICCTAYNHEPYIRQCLEGFVMQKANFHFEAIVHDDASTDGTAAIIQEYAEKYPNIIKPIYETENQYSKKNGSLAKIMNEHMHGKYIAMCEGDDYWIDPLKLQKQVDFLEQNLDYVFCCHRYKIYDENEMVFRKEYGYDYYEKNNNLSIDNVLFLKVWVTQYCTSLFRRELYLKTYEALCRDGFNGRDVYLYYYLLKYGKGLSLNDFMAVYRWHNGGMAGCITLKQKRKVAYDIYLPLYRQHTSDIYLREKAVNSLLKYMQQCDMSLKQKWRLLMEGFDLSESFVERIKLSISFILPTGIFNWLYHLSEIRRNHRNLLTQ</sequence>
<keyword evidence="2" id="KW-0808">Transferase</keyword>
<dbReference type="EMBL" id="JARFID010000021">
    <property type="protein sequence ID" value="MDE8696104.1"/>
    <property type="molecule type" value="Genomic_DNA"/>
</dbReference>
<dbReference type="AlphaFoldDB" id="A0AAW6M1J6"/>
<gene>
    <name evidence="2" type="ORF">PZH42_18490</name>
</gene>
<evidence type="ECO:0000259" key="1">
    <source>
        <dbReference type="Pfam" id="PF00535"/>
    </source>
</evidence>
<feature type="domain" description="Glycosyltransferase 2-like" evidence="1">
    <location>
        <begin position="15"/>
        <end position="185"/>
    </location>
</feature>
<comment type="caution">
    <text evidence="2">The sequence shown here is derived from an EMBL/GenBank/DDBJ whole genome shotgun (WGS) entry which is preliminary data.</text>
</comment>
<dbReference type="Pfam" id="PF00535">
    <property type="entry name" value="Glycos_transf_2"/>
    <property type="match status" value="1"/>
</dbReference>
<reference evidence="2" key="1">
    <citation type="submission" date="2023-03" db="EMBL/GenBank/DDBJ databases">
        <title>DFI Biobank Strains.</title>
        <authorList>
            <person name="Mostad J."/>
            <person name="Paddock L."/>
            <person name="Medina S."/>
            <person name="Waligurski E."/>
            <person name="Barat B."/>
            <person name="Smith R."/>
            <person name="Burgo V."/>
            <person name="Metcalfe C."/>
            <person name="Woodson C."/>
            <person name="Sundararajan A."/>
            <person name="Ramaswamy R."/>
            <person name="Lin H."/>
            <person name="Pamer E.G."/>
        </authorList>
    </citation>
    <scope>NUCLEOTIDE SEQUENCE</scope>
    <source>
        <strain evidence="2">DFI.9.5</strain>
    </source>
</reference>
<dbReference type="SUPFAM" id="SSF53448">
    <property type="entry name" value="Nucleotide-diphospho-sugar transferases"/>
    <property type="match status" value="1"/>
</dbReference>
<dbReference type="Proteomes" id="UP001221924">
    <property type="component" value="Unassembled WGS sequence"/>
</dbReference>
<dbReference type="InterPro" id="IPR029044">
    <property type="entry name" value="Nucleotide-diphossugar_trans"/>
</dbReference>
<dbReference type="RefSeq" id="WP_240053668.1">
    <property type="nucleotide sequence ID" value="NZ_CAXKYC010000059.1"/>
</dbReference>
<evidence type="ECO:0000313" key="2">
    <source>
        <dbReference type="EMBL" id="MDE8696104.1"/>
    </source>
</evidence>
<protein>
    <submittedName>
        <fullName evidence="2">Glycosyltransferase</fullName>
        <ecNumber evidence="2">2.4.-.-</ecNumber>
    </submittedName>
</protein>
<dbReference type="Gene3D" id="3.90.550.10">
    <property type="entry name" value="Spore Coat Polysaccharide Biosynthesis Protein SpsA, Chain A"/>
    <property type="match status" value="1"/>
</dbReference>
<dbReference type="GO" id="GO:0016758">
    <property type="term" value="F:hexosyltransferase activity"/>
    <property type="evidence" value="ECO:0007669"/>
    <property type="project" value="UniProtKB-ARBA"/>
</dbReference>
<proteinExistence type="predicted"/>
<dbReference type="EC" id="2.4.-.-" evidence="2"/>
<dbReference type="PANTHER" id="PTHR22916">
    <property type="entry name" value="GLYCOSYLTRANSFERASE"/>
    <property type="match status" value="1"/>
</dbReference>
<accession>A0AAW6M1J6</accession>
<dbReference type="InterPro" id="IPR001173">
    <property type="entry name" value="Glyco_trans_2-like"/>
</dbReference>
<organism evidence="2 3">
    <name type="scientific">Bacteroides cellulosilyticus</name>
    <dbReference type="NCBI Taxonomy" id="246787"/>
    <lineage>
        <taxon>Bacteria</taxon>
        <taxon>Pseudomonadati</taxon>
        <taxon>Bacteroidota</taxon>
        <taxon>Bacteroidia</taxon>
        <taxon>Bacteroidales</taxon>
        <taxon>Bacteroidaceae</taxon>
        <taxon>Bacteroides</taxon>
    </lineage>
</organism>
<keyword evidence="2" id="KW-0328">Glycosyltransferase</keyword>
<evidence type="ECO:0000313" key="3">
    <source>
        <dbReference type="Proteomes" id="UP001221924"/>
    </source>
</evidence>
<dbReference type="PANTHER" id="PTHR22916:SF3">
    <property type="entry name" value="UDP-GLCNAC:BETAGAL BETA-1,3-N-ACETYLGLUCOSAMINYLTRANSFERASE-LIKE PROTEIN 1"/>
    <property type="match status" value="1"/>
</dbReference>
<name>A0AAW6M1J6_9BACE</name>